<keyword evidence="1" id="KW-0812">Transmembrane</keyword>
<organism evidence="2 3">
    <name type="scientific">Corynebacterium accolens</name>
    <dbReference type="NCBI Taxonomy" id="38284"/>
    <lineage>
        <taxon>Bacteria</taxon>
        <taxon>Bacillati</taxon>
        <taxon>Actinomycetota</taxon>
        <taxon>Actinomycetes</taxon>
        <taxon>Mycobacteriales</taxon>
        <taxon>Corynebacteriaceae</taxon>
        <taxon>Corynebacterium</taxon>
    </lineage>
</organism>
<feature type="transmembrane region" description="Helical" evidence="1">
    <location>
        <begin position="7"/>
        <end position="26"/>
    </location>
</feature>
<feature type="transmembrane region" description="Helical" evidence="1">
    <location>
        <begin position="236"/>
        <end position="254"/>
    </location>
</feature>
<reference evidence="2" key="1">
    <citation type="submission" date="2023-05" db="EMBL/GenBank/DDBJ databases">
        <title>Metabolic capabilities are highly conserved among human nasal-associated Corynebacterium species in pangenomic analyses.</title>
        <authorList>
            <person name="Tran T.H."/>
            <person name="Roberts A.Q."/>
            <person name="Escapa I.F."/>
            <person name="Gao W."/>
            <person name="Conlan S."/>
            <person name="Kong H."/>
            <person name="Segre J.A."/>
            <person name="Kelly M.S."/>
            <person name="Lemon K.P."/>
        </authorList>
    </citation>
    <scope>NUCLEOTIDE SEQUENCE</scope>
    <source>
        <strain evidence="2">KPL2618</strain>
    </source>
</reference>
<keyword evidence="1" id="KW-1133">Transmembrane helix</keyword>
<dbReference type="AlphaFoldDB" id="A0AAP4F8Q9"/>
<dbReference type="EMBL" id="JASNVU010000007">
    <property type="protein sequence ID" value="MDK4335136.1"/>
    <property type="molecule type" value="Genomic_DNA"/>
</dbReference>
<gene>
    <name evidence="2" type="ORF">QPX58_06870</name>
</gene>
<evidence type="ECO:0000256" key="1">
    <source>
        <dbReference type="SAM" id="Phobius"/>
    </source>
</evidence>
<feature type="transmembrane region" description="Helical" evidence="1">
    <location>
        <begin position="209"/>
        <end position="230"/>
    </location>
</feature>
<evidence type="ECO:0000313" key="3">
    <source>
        <dbReference type="Proteomes" id="UP001230317"/>
    </source>
</evidence>
<comment type="caution">
    <text evidence="2">The sequence shown here is derived from an EMBL/GenBank/DDBJ whole genome shotgun (WGS) entry which is preliminary data.</text>
</comment>
<feature type="transmembrane region" description="Helical" evidence="1">
    <location>
        <begin position="261"/>
        <end position="280"/>
    </location>
</feature>
<keyword evidence="1" id="KW-0472">Membrane</keyword>
<name>A0AAP4F8Q9_9CORY</name>
<feature type="transmembrane region" description="Helical" evidence="1">
    <location>
        <begin position="85"/>
        <end position="102"/>
    </location>
</feature>
<evidence type="ECO:0000313" key="2">
    <source>
        <dbReference type="EMBL" id="MDK4335136.1"/>
    </source>
</evidence>
<feature type="transmembrane region" description="Helical" evidence="1">
    <location>
        <begin position="142"/>
        <end position="162"/>
    </location>
</feature>
<dbReference type="Proteomes" id="UP001230317">
    <property type="component" value="Unassembled WGS sequence"/>
</dbReference>
<accession>A0AAP4F8Q9</accession>
<proteinExistence type="predicted"/>
<dbReference type="RefSeq" id="WP_284642251.1">
    <property type="nucleotide sequence ID" value="NZ_JASNVU010000007.1"/>
</dbReference>
<evidence type="ECO:0008006" key="4">
    <source>
        <dbReference type="Google" id="ProtNLM"/>
    </source>
</evidence>
<feature type="transmembrane region" description="Helical" evidence="1">
    <location>
        <begin position="286"/>
        <end position="307"/>
    </location>
</feature>
<protein>
    <recommendedName>
        <fullName evidence="4">Beta-carotene 15,15'-monooxygenase</fullName>
    </recommendedName>
</protein>
<feature type="transmembrane region" description="Helical" evidence="1">
    <location>
        <begin position="168"/>
        <end position="188"/>
    </location>
</feature>
<sequence length="326" mass="36311">MKLLWHTTEWVWVTVLFFIAVYPVLFGEKWGTVTLLLPLVPILTYQPSFDKYQVLGLSSQIWNEHRRIIVTVFAVVAMAGTAARQGWWALAVYAAALAWALWREPTQTRTGYSTTPLGIASKLGRFPPTLDAQAVYRRQVRMWVLVVVFLAINVVLSLMSTLWGPMEFIAFIAWVFFAFFSSQPMGMLRDTLRDYVTLGGTRRRWASMTAMTGLIPILGCAAVGLALSFWGNTIEVAAGITAIAAVTVPGLTYLEFLEKRTLGVFVAYLLGIAVLVWLFAQGYVSAAVGMFISLGIYAVWAVTLPMYARRISSLWEKGLAGWLGMK</sequence>